<feature type="transmembrane region" description="Helical" evidence="1">
    <location>
        <begin position="119"/>
        <end position="137"/>
    </location>
</feature>
<dbReference type="GeneID" id="41328389"/>
<keyword evidence="1" id="KW-0812">Transmembrane</keyword>
<feature type="transmembrane region" description="Helical" evidence="1">
    <location>
        <begin position="91"/>
        <end position="112"/>
    </location>
</feature>
<evidence type="ECO:0000256" key="1">
    <source>
        <dbReference type="SAM" id="Phobius"/>
    </source>
</evidence>
<feature type="transmembrane region" description="Helical" evidence="1">
    <location>
        <begin position="46"/>
        <end position="71"/>
    </location>
</feature>
<keyword evidence="3" id="KW-1185">Reference proteome</keyword>
<protein>
    <recommendedName>
        <fullName evidence="4">Yip1 domain protein</fullName>
    </recommendedName>
</protein>
<dbReference type="EMBL" id="CP042905">
    <property type="protein sequence ID" value="QEE14573.1"/>
    <property type="molecule type" value="Genomic_DNA"/>
</dbReference>
<gene>
    <name evidence="2" type="ORF">DSAG12_00386</name>
</gene>
<organism evidence="2 3">
    <name type="scientific">Promethearchaeum syntrophicum</name>
    <dbReference type="NCBI Taxonomy" id="2594042"/>
    <lineage>
        <taxon>Archaea</taxon>
        <taxon>Promethearchaeati</taxon>
        <taxon>Promethearchaeota</taxon>
        <taxon>Promethearchaeia</taxon>
        <taxon>Promethearchaeales</taxon>
        <taxon>Promethearchaeaceae</taxon>
        <taxon>Promethearchaeum</taxon>
    </lineage>
</organism>
<sequence>MILQGSFDPWVILYVLIATIFLWLMLWLATRVIVTKDFASRKKFTLLIVALIMVVLIPLVSGVIGTVISWPGEGLLWLRNLIPGQNVNQNYVTALVPIIIFLLFLLILKFLAGVDWKDATWIALIALFLLYLLYTLLPELDFIGAMTYT</sequence>
<evidence type="ECO:0000313" key="2">
    <source>
        <dbReference type="EMBL" id="QEE14573.1"/>
    </source>
</evidence>
<dbReference type="RefSeq" id="WP_147661522.1">
    <property type="nucleotide sequence ID" value="NZ_CP042905.2"/>
</dbReference>
<dbReference type="Proteomes" id="UP000321408">
    <property type="component" value="Chromosome"/>
</dbReference>
<keyword evidence="1" id="KW-0472">Membrane</keyword>
<reference evidence="2 3" key="2">
    <citation type="journal article" date="2024" name="Int. J. Syst. Evol. Microbiol.">
        <title>Promethearchaeum syntrophicum gen. nov., sp. nov., an anaerobic, obligately syntrophic archaeon, the first isolate of the lineage 'Asgard' archaea, and proposal of the new archaeal phylum Promethearchaeota phyl. nov. and kingdom Promethearchaeati regn. nov.</title>
        <authorList>
            <person name="Imachi H."/>
            <person name="Nobu M.K."/>
            <person name="Kato S."/>
            <person name="Takaki Y."/>
            <person name="Miyazaki M."/>
            <person name="Miyata M."/>
            <person name="Ogawara M."/>
            <person name="Saito Y."/>
            <person name="Sakai S."/>
            <person name="Tahara Y.O."/>
            <person name="Takano Y."/>
            <person name="Tasumi E."/>
            <person name="Uematsu K."/>
            <person name="Yoshimura T."/>
            <person name="Itoh T."/>
            <person name="Ohkuma M."/>
            <person name="Takai K."/>
        </authorList>
    </citation>
    <scope>NUCLEOTIDE SEQUENCE [LARGE SCALE GENOMIC DNA]</scope>
    <source>
        <strain evidence="2 3">MK-D1</strain>
    </source>
</reference>
<proteinExistence type="predicted"/>
<keyword evidence="1" id="KW-1133">Transmembrane helix</keyword>
<name>A0A5B9D6F0_9ARCH</name>
<accession>A0A5B9D6F0</accession>
<dbReference type="AlphaFoldDB" id="A0A5B9D6F0"/>
<reference evidence="2 3" key="1">
    <citation type="journal article" date="2020" name="Nature">
        <title>Isolation of an archaeon at the prokaryote-eukaryote interface.</title>
        <authorList>
            <person name="Imachi H."/>
            <person name="Nobu M.K."/>
            <person name="Nakahara N."/>
            <person name="Morono Y."/>
            <person name="Ogawara M."/>
            <person name="Takaki Y."/>
            <person name="Takano Y."/>
            <person name="Uematsu K."/>
            <person name="Ikuta T."/>
            <person name="Ito M."/>
            <person name="Matsui Y."/>
            <person name="Miyazaki M."/>
            <person name="Murata K."/>
            <person name="Saito Y."/>
            <person name="Sakai S."/>
            <person name="Song C."/>
            <person name="Tasumi E."/>
            <person name="Yamanaka Y."/>
            <person name="Yamaguchi T."/>
            <person name="Kamagata Y."/>
            <person name="Tamaki H."/>
            <person name="Takai K."/>
        </authorList>
    </citation>
    <scope>NUCLEOTIDE SEQUENCE [LARGE SCALE GENOMIC DNA]</scope>
    <source>
        <strain evidence="2 3">MK-D1</strain>
    </source>
</reference>
<feature type="transmembrane region" description="Helical" evidence="1">
    <location>
        <begin position="12"/>
        <end position="34"/>
    </location>
</feature>
<evidence type="ECO:0000313" key="3">
    <source>
        <dbReference type="Proteomes" id="UP000321408"/>
    </source>
</evidence>
<dbReference type="KEGG" id="psyt:DSAG12_00386"/>
<evidence type="ECO:0008006" key="4">
    <source>
        <dbReference type="Google" id="ProtNLM"/>
    </source>
</evidence>